<keyword evidence="3" id="KW-0732">Signal</keyword>
<organism evidence="4 5">
    <name type="scientific">Natrinema salifodinae</name>
    <dbReference type="NCBI Taxonomy" id="1202768"/>
    <lineage>
        <taxon>Archaea</taxon>
        <taxon>Methanobacteriati</taxon>
        <taxon>Methanobacteriota</taxon>
        <taxon>Stenosarchaea group</taxon>
        <taxon>Halobacteria</taxon>
        <taxon>Halobacteriales</taxon>
        <taxon>Natrialbaceae</taxon>
        <taxon>Natrinema</taxon>
    </lineage>
</organism>
<dbReference type="PANTHER" id="PTHR30024">
    <property type="entry name" value="ALIPHATIC SULFONATES-BINDING PROTEIN-RELATED"/>
    <property type="match status" value="1"/>
</dbReference>
<sequence length="336" mass="37119">MLPRSRRTFLKSGTAVAAAGLTGLAGCVGGGGGDDALGFNFTVPIENLGSLLDIPDIQDQLGNIGDEYELNVSQDSSTPDSLNALAAGESDICLVTTVSYASAVMQEAVPGNITMLATDFWDAHDDYYGFTIFSHSDSDITEPEDMEGATLGVNSLGTGIHSVYQRQLLELGLDPDEDVEFVEQDFPTFTAGLEDGIFDVAIYPALFAPQARNNGFNEVFSSQDVWDGEYPFAYVVASNNALDQKEDAVQSWMEDYVDVVDYMFENRDEVVSLASEHFEIPEELVDSFFLTEQDYYRDQIEIDFDRLQFAIDEMHEMGFTDDTFDVEEHATNEYLP</sequence>
<keyword evidence="5" id="KW-1185">Reference proteome</keyword>
<evidence type="ECO:0000256" key="3">
    <source>
        <dbReference type="ARBA" id="ARBA00022729"/>
    </source>
</evidence>
<dbReference type="Pfam" id="PF13379">
    <property type="entry name" value="NMT1_2"/>
    <property type="match status" value="1"/>
</dbReference>
<dbReference type="RefSeq" id="WP_049990231.1">
    <property type="nucleotide sequence ID" value="NZ_FOIS01000001.1"/>
</dbReference>
<comment type="similarity">
    <text evidence="2">Belongs to the bacterial solute-binding protein SsuA/TauA family.</text>
</comment>
<dbReference type="AlphaFoldDB" id="A0A1I0LXW9"/>
<gene>
    <name evidence="4" type="ORF">SAMN05216285_0109</name>
</gene>
<accession>A0A1I0LXW9</accession>
<dbReference type="PROSITE" id="PS51318">
    <property type="entry name" value="TAT"/>
    <property type="match status" value="1"/>
</dbReference>
<name>A0A1I0LXW9_9EURY</name>
<dbReference type="eggNOG" id="arCOG01803">
    <property type="taxonomic scope" value="Archaea"/>
</dbReference>
<reference evidence="5" key="1">
    <citation type="submission" date="2016-10" db="EMBL/GenBank/DDBJ databases">
        <authorList>
            <person name="Varghese N."/>
        </authorList>
    </citation>
    <scope>NUCLEOTIDE SEQUENCE [LARGE SCALE GENOMIC DNA]</scope>
    <source>
        <strain evidence="5">CGMCC 1.12284</strain>
    </source>
</reference>
<evidence type="ECO:0000313" key="4">
    <source>
        <dbReference type="EMBL" id="SEV80416.1"/>
    </source>
</evidence>
<dbReference type="PANTHER" id="PTHR30024:SF47">
    <property type="entry name" value="TAURINE-BINDING PERIPLASMIC PROTEIN"/>
    <property type="match status" value="1"/>
</dbReference>
<dbReference type="STRING" id="1202768.SAMN05216285_0109"/>
<protein>
    <submittedName>
        <fullName evidence="4">NitT/TauT family transport system substrate-binding protein</fullName>
    </submittedName>
</protein>
<evidence type="ECO:0000313" key="5">
    <source>
        <dbReference type="Proteomes" id="UP000183275"/>
    </source>
</evidence>
<dbReference type="EMBL" id="FOIS01000001">
    <property type="protein sequence ID" value="SEV80416.1"/>
    <property type="molecule type" value="Genomic_DNA"/>
</dbReference>
<dbReference type="OrthoDB" id="204789at2157"/>
<evidence type="ECO:0000256" key="1">
    <source>
        <dbReference type="ARBA" id="ARBA00004418"/>
    </source>
</evidence>
<dbReference type="Proteomes" id="UP000183275">
    <property type="component" value="Unassembled WGS sequence"/>
</dbReference>
<proteinExistence type="inferred from homology"/>
<comment type="subcellular location">
    <subcellularLocation>
        <location evidence="1">Periplasm</location>
    </subcellularLocation>
</comment>
<dbReference type="SUPFAM" id="SSF53850">
    <property type="entry name" value="Periplasmic binding protein-like II"/>
    <property type="match status" value="1"/>
</dbReference>
<dbReference type="InterPro" id="IPR006311">
    <property type="entry name" value="TAT_signal"/>
</dbReference>
<dbReference type="PROSITE" id="PS51257">
    <property type="entry name" value="PROKAR_LIPOPROTEIN"/>
    <property type="match status" value="1"/>
</dbReference>
<dbReference type="GO" id="GO:0042597">
    <property type="term" value="C:periplasmic space"/>
    <property type="evidence" value="ECO:0007669"/>
    <property type="project" value="UniProtKB-SubCell"/>
</dbReference>
<evidence type="ECO:0000256" key="2">
    <source>
        <dbReference type="ARBA" id="ARBA00010742"/>
    </source>
</evidence>
<dbReference type="Gene3D" id="3.40.190.10">
    <property type="entry name" value="Periplasmic binding protein-like II"/>
    <property type="match status" value="1"/>
</dbReference>